<name>A7I7U1_METB6</name>
<dbReference type="KEGG" id="mbn:Mboo_1284"/>
<evidence type="ECO:0000313" key="6">
    <source>
        <dbReference type="EMBL" id="ABS55802.1"/>
    </source>
</evidence>
<dbReference type="HOGENOM" id="CLU_212433_0_0_2"/>
<protein>
    <submittedName>
        <fullName evidence="6">Desulfoferrodoxin Dfx domain protein</fullName>
    </submittedName>
</protein>
<dbReference type="eggNOG" id="arCOG02147">
    <property type="taxonomic scope" value="Archaea"/>
</dbReference>
<reference evidence="7" key="1">
    <citation type="journal article" date="2015" name="Microbiology">
        <title>Genome of Methanoregula boonei 6A8 reveals adaptations to oligotrophic peatland environments.</title>
        <authorList>
            <person name="Braeuer S."/>
            <person name="Cadillo-Quiroz H."/>
            <person name="Kyrpides N."/>
            <person name="Woyke T."/>
            <person name="Goodwin L."/>
            <person name="Detter C."/>
            <person name="Podell S."/>
            <person name="Yavitt J.B."/>
            <person name="Zinder S.H."/>
        </authorList>
    </citation>
    <scope>NUCLEOTIDE SEQUENCE [LARGE SCALE GENOMIC DNA]</scope>
    <source>
        <strain evidence="7">DSM 21154 / JCM 14090 / 6A8</strain>
    </source>
</reference>
<keyword evidence="4" id="KW-0408">Iron</keyword>
<evidence type="ECO:0000313" key="7">
    <source>
        <dbReference type="Proteomes" id="UP000002408"/>
    </source>
</evidence>
<dbReference type="EMBL" id="CP000780">
    <property type="protein sequence ID" value="ABS55802.1"/>
    <property type="molecule type" value="Genomic_DNA"/>
</dbReference>
<feature type="domain" description="Desulfoferrodoxin N-terminal" evidence="5">
    <location>
        <begin position="14"/>
        <end position="46"/>
    </location>
</feature>
<gene>
    <name evidence="6" type="ordered locus">Mboo_1284</name>
</gene>
<evidence type="ECO:0000259" key="5">
    <source>
        <dbReference type="Pfam" id="PF06397"/>
    </source>
</evidence>
<keyword evidence="7" id="KW-1185">Reference proteome</keyword>
<evidence type="ECO:0000256" key="2">
    <source>
        <dbReference type="ARBA" id="ARBA00022723"/>
    </source>
</evidence>
<evidence type="ECO:0000256" key="3">
    <source>
        <dbReference type="ARBA" id="ARBA00022982"/>
    </source>
</evidence>
<dbReference type="Pfam" id="PF06397">
    <property type="entry name" value="Desulfoferrod_N"/>
    <property type="match status" value="1"/>
</dbReference>
<dbReference type="InterPro" id="IPR038094">
    <property type="entry name" value="Desulfoferrodoxin_N_sf"/>
</dbReference>
<dbReference type="GO" id="GO:0005506">
    <property type="term" value="F:iron ion binding"/>
    <property type="evidence" value="ECO:0007669"/>
    <property type="project" value="InterPro"/>
</dbReference>
<organism evidence="6 7">
    <name type="scientific">Methanoregula boonei (strain DSM 21154 / JCM 14090 / 6A8)</name>
    <dbReference type="NCBI Taxonomy" id="456442"/>
    <lineage>
        <taxon>Archaea</taxon>
        <taxon>Methanobacteriati</taxon>
        <taxon>Methanobacteriota</taxon>
        <taxon>Stenosarchaea group</taxon>
        <taxon>Methanomicrobia</taxon>
        <taxon>Methanomicrobiales</taxon>
        <taxon>Methanoregulaceae</taxon>
        <taxon>Methanoregula</taxon>
    </lineage>
</organism>
<keyword evidence="2" id="KW-0479">Metal-binding</keyword>
<dbReference type="NCBIfam" id="TIGR00319">
    <property type="entry name" value="desulf_FeS4"/>
    <property type="match status" value="1"/>
</dbReference>
<keyword evidence="3" id="KW-0249">Electron transport</keyword>
<accession>A7I7U1</accession>
<evidence type="ECO:0000256" key="4">
    <source>
        <dbReference type="ARBA" id="ARBA00023004"/>
    </source>
</evidence>
<dbReference type="Proteomes" id="UP000002408">
    <property type="component" value="Chromosome"/>
</dbReference>
<dbReference type="Gene3D" id="2.20.28.100">
    <property type="entry name" value="Desulphoferrodoxin, N-terminal domain"/>
    <property type="match status" value="1"/>
</dbReference>
<proteinExistence type="predicted"/>
<dbReference type="SUPFAM" id="SSF57802">
    <property type="entry name" value="Rubredoxin-like"/>
    <property type="match status" value="1"/>
</dbReference>
<sequence length="55" mass="5882">MKFGGNLVVNVQKSGEIYRCMICGNVVVVKEAGGGEITCHNEPMQLVESPENKSG</sequence>
<dbReference type="InterPro" id="IPR004462">
    <property type="entry name" value="Desulfoferrodoxin_N"/>
</dbReference>
<keyword evidence="1" id="KW-0813">Transport</keyword>
<dbReference type="AlphaFoldDB" id="A7I7U1"/>
<evidence type="ECO:0000256" key="1">
    <source>
        <dbReference type="ARBA" id="ARBA00022448"/>
    </source>
</evidence>